<dbReference type="STRING" id="935700.jaqu_15930"/>
<keyword evidence="3" id="KW-1185">Reference proteome</keyword>
<keyword evidence="1" id="KW-0732">Signal</keyword>
<dbReference type="EMBL" id="JYFE01000028">
    <property type="protein sequence ID" value="KIT16626.1"/>
    <property type="molecule type" value="Genomic_DNA"/>
</dbReference>
<evidence type="ECO:0000313" key="3">
    <source>
        <dbReference type="Proteomes" id="UP000032232"/>
    </source>
</evidence>
<gene>
    <name evidence="2" type="ORF">jaqu_15930</name>
</gene>
<dbReference type="AlphaFoldDB" id="A0A0D1EI87"/>
<evidence type="ECO:0000256" key="1">
    <source>
        <dbReference type="SAM" id="SignalP"/>
    </source>
</evidence>
<feature type="signal peptide" evidence="1">
    <location>
        <begin position="1"/>
        <end position="19"/>
    </location>
</feature>
<dbReference type="Proteomes" id="UP000032232">
    <property type="component" value="Unassembled WGS sequence"/>
</dbReference>
<evidence type="ECO:0000313" key="2">
    <source>
        <dbReference type="EMBL" id="KIT16626.1"/>
    </source>
</evidence>
<organism evidence="2 3">
    <name type="scientific">Jannaschia aquimarina</name>
    <dbReference type="NCBI Taxonomy" id="935700"/>
    <lineage>
        <taxon>Bacteria</taxon>
        <taxon>Pseudomonadati</taxon>
        <taxon>Pseudomonadota</taxon>
        <taxon>Alphaproteobacteria</taxon>
        <taxon>Rhodobacterales</taxon>
        <taxon>Roseobacteraceae</taxon>
        <taxon>Jannaschia</taxon>
    </lineage>
</organism>
<name>A0A0D1EI87_9RHOB</name>
<reference evidence="2 3" key="1">
    <citation type="submission" date="2015-02" db="EMBL/GenBank/DDBJ databases">
        <title>Genome Sequence of Jannaschia aquimarina DSM28248, a member of the Roseobacter clade.</title>
        <authorList>
            <person name="Voget S."/>
            <person name="Daniel R."/>
        </authorList>
    </citation>
    <scope>NUCLEOTIDE SEQUENCE [LARGE SCALE GENOMIC DNA]</scope>
    <source>
        <strain evidence="2 3">GSW-M26</strain>
    </source>
</reference>
<proteinExistence type="predicted"/>
<sequence length="105" mass="10929">MRAPLFSLLALLLAPAAMAQDATTEAEAPAADPIATFCEAQGKSEDQCSCEIESMTGIFSAEEMADIREAAATEDPQLVAAAVSRGIGIDLNKNDFYNDGVAACD</sequence>
<feature type="chain" id="PRO_5002230324" evidence="1">
    <location>
        <begin position="20"/>
        <end position="105"/>
    </location>
</feature>
<dbReference type="PATRIC" id="fig|935700.4.peg.1650"/>
<comment type="caution">
    <text evidence="2">The sequence shown here is derived from an EMBL/GenBank/DDBJ whole genome shotgun (WGS) entry which is preliminary data.</text>
</comment>
<accession>A0A0D1EI87</accession>
<protein>
    <submittedName>
        <fullName evidence="2">Uncharacterized protein</fullName>
    </submittedName>
</protein>
<dbReference type="RefSeq" id="WP_043918434.1">
    <property type="nucleotide sequence ID" value="NZ_FZPF01000003.1"/>
</dbReference>